<feature type="region of interest" description="Disordered" evidence="1">
    <location>
        <begin position="129"/>
        <end position="157"/>
    </location>
</feature>
<evidence type="ECO:0000313" key="2">
    <source>
        <dbReference type="EMBL" id="WVW79174.1"/>
    </source>
</evidence>
<keyword evidence="3" id="KW-1185">Reference proteome</keyword>
<gene>
    <name evidence="2" type="ORF">I302_101140</name>
</gene>
<reference evidence="2" key="1">
    <citation type="submission" date="2013-07" db="EMBL/GenBank/DDBJ databases">
        <authorList>
            <consortium name="The Broad Institute Genome Sequencing Platform"/>
            <person name="Cuomo C."/>
            <person name="Litvintseva A."/>
            <person name="Chen Y."/>
            <person name="Heitman J."/>
            <person name="Sun S."/>
            <person name="Springer D."/>
            <person name="Dromer F."/>
            <person name="Young S.K."/>
            <person name="Zeng Q."/>
            <person name="Gargeya S."/>
            <person name="Fitzgerald M."/>
            <person name="Abouelleil A."/>
            <person name="Alvarado L."/>
            <person name="Berlin A.M."/>
            <person name="Chapman S.B."/>
            <person name="Dewar J."/>
            <person name="Goldberg J."/>
            <person name="Griggs A."/>
            <person name="Gujja S."/>
            <person name="Hansen M."/>
            <person name="Howarth C."/>
            <person name="Imamovic A."/>
            <person name="Larimer J."/>
            <person name="McCowan C."/>
            <person name="Murphy C."/>
            <person name="Pearson M."/>
            <person name="Priest M."/>
            <person name="Roberts A."/>
            <person name="Saif S."/>
            <person name="Shea T."/>
            <person name="Sykes S."/>
            <person name="Wortman J."/>
            <person name="Nusbaum C."/>
            <person name="Birren B."/>
        </authorList>
    </citation>
    <scope>NUCLEOTIDE SEQUENCE</scope>
    <source>
        <strain evidence="2">CBS 10118</strain>
    </source>
</reference>
<sequence length="208" mass="22756">MGLNLPDASPQASVSFLETYPFPAFIVNTPHAHAGPSQSRIGWKNVKWAEWSEGQTLDALLEPESLEAFEGWVVTGENDTVFPLNAKGKQLNLVKTVAPGEDQSNSFCVITSIPTDFKIAPISSPIQSTPIVAPEPHPEPTHLSLDSTSKTPPPAPLSCTSLLARTDWSKTRLGPRDKWSPVIEMMIEVVLRSPTQDALWLGEDFQML</sequence>
<evidence type="ECO:0000256" key="1">
    <source>
        <dbReference type="SAM" id="MobiDB-lite"/>
    </source>
</evidence>
<organism evidence="2 3">
    <name type="scientific">Kwoniella bestiolae CBS 10118</name>
    <dbReference type="NCBI Taxonomy" id="1296100"/>
    <lineage>
        <taxon>Eukaryota</taxon>
        <taxon>Fungi</taxon>
        <taxon>Dikarya</taxon>
        <taxon>Basidiomycota</taxon>
        <taxon>Agaricomycotina</taxon>
        <taxon>Tremellomycetes</taxon>
        <taxon>Tremellales</taxon>
        <taxon>Cryptococcaceae</taxon>
        <taxon>Kwoniella</taxon>
    </lineage>
</organism>
<proteinExistence type="predicted"/>
<protein>
    <submittedName>
        <fullName evidence="2">Uncharacterized protein</fullName>
    </submittedName>
</protein>
<dbReference type="KEGG" id="kbi:90824320"/>
<evidence type="ECO:0000313" key="3">
    <source>
        <dbReference type="Proteomes" id="UP000092730"/>
    </source>
</evidence>
<dbReference type="GeneID" id="90824320"/>
<name>A0AAJ8K123_9TREE</name>
<dbReference type="Proteomes" id="UP000092730">
    <property type="component" value="Chromosome 1"/>
</dbReference>
<dbReference type="RefSeq" id="XP_065725297.1">
    <property type="nucleotide sequence ID" value="XM_065869225.1"/>
</dbReference>
<dbReference type="EMBL" id="CP144541">
    <property type="protein sequence ID" value="WVW79174.1"/>
    <property type="molecule type" value="Genomic_DNA"/>
</dbReference>
<reference evidence="2" key="2">
    <citation type="submission" date="2024-02" db="EMBL/GenBank/DDBJ databases">
        <title>Comparative genomics of Cryptococcus and Kwoniella reveals pathogenesis evolution and contrasting modes of karyotype evolution via chromosome fusion or intercentromeric recombination.</title>
        <authorList>
            <person name="Coelho M.A."/>
            <person name="David-Palma M."/>
            <person name="Shea T."/>
            <person name="Bowers K."/>
            <person name="McGinley-Smith S."/>
            <person name="Mohammad A.W."/>
            <person name="Gnirke A."/>
            <person name="Yurkov A.M."/>
            <person name="Nowrousian M."/>
            <person name="Sun S."/>
            <person name="Cuomo C.A."/>
            <person name="Heitman J."/>
        </authorList>
    </citation>
    <scope>NUCLEOTIDE SEQUENCE</scope>
    <source>
        <strain evidence="2">CBS 10118</strain>
    </source>
</reference>
<accession>A0AAJ8K123</accession>
<dbReference type="AlphaFoldDB" id="A0AAJ8K123"/>